<dbReference type="GO" id="GO:0071949">
    <property type="term" value="F:FAD binding"/>
    <property type="evidence" value="ECO:0007669"/>
    <property type="project" value="InterPro"/>
</dbReference>
<evidence type="ECO:0000256" key="2">
    <source>
        <dbReference type="ARBA" id="ARBA00022630"/>
    </source>
</evidence>
<reference evidence="7" key="1">
    <citation type="submission" date="2019-07" db="EMBL/GenBank/DDBJ databases">
        <title>Hyphodiscus hymeniophilus genome sequencing and assembly.</title>
        <authorList>
            <person name="Kramer G."/>
            <person name="Nodwell J."/>
        </authorList>
    </citation>
    <scope>NUCLEOTIDE SEQUENCE</scope>
    <source>
        <strain evidence="7">ATCC 34498</strain>
    </source>
</reference>
<comment type="similarity">
    <text evidence="1">Belongs to the paxM FAD-dependent monooxygenase family.</text>
</comment>
<dbReference type="PRINTS" id="PR00420">
    <property type="entry name" value="RNGMNOXGNASE"/>
</dbReference>
<gene>
    <name evidence="7" type="ORF">D0Z07_4448</name>
</gene>
<evidence type="ECO:0000256" key="5">
    <source>
        <dbReference type="ARBA" id="ARBA00023033"/>
    </source>
</evidence>
<evidence type="ECO:0000256" key="4">
    <source>
        <dbReference type="ARBA" id="ARBA00023002"/>
    </source>
</evidence>
<dbReference type="OrthoDB" id="16820at2759"/>
<dbReference type="SUPFAM" id="SSF51905">
    <property type="entry name" value="FAD/NAD(P)-binding domain"/>
    <property type="match status" value="1"/>
</dbReference>
<keyword evidence="8" id="KW-1185">Reference proteome</keyword>
<evidence type="ECO:0000256" key="3">
    <source>
        <dbReference type="ARBA" id="ARBA00022827"/>
    </source>
</evidence>
<evidence type="ECO:0000256" key="1">
    <source>
        <dbReference type="ARBA" id="ARBA00007992"/>
    </source>
</evidence>
<evidence type="ECO:0000313" key="8">
    <source>
        <dbReference type="Proteomes" id="UP000785200"/>
    </source>
</evidence>
<dbReference type="InterPro" id="IPR002938">
    <property type="entry name" value="FAD-bd"/>
</dbReference>
<evidence type="ECO:0000313" key="7">
    <source>
        <dbReference type="EMBL" id="KAG0649343.1"/>
    </source>
</evidence>
<dbReference type="GO" id="GO:0004497">
    <property type="term" value="F:monooxygenase activity"/>
    <property type="evidence" value="ECO:0007669"/>
    <property type="project" value="UniProtKB-KW"/>
</dbReference>
<dbReference type="EMBL" id="VNKQ01000008">
    <property type="protein sequence ID" value="KAG0649343.1"/>
    <property type="molecule type" value="Genomic_DNA"/>
</dbReference>
<proteinExistence type="inferred from homology"/>
<accession>A0A9P6VJW9</accession>
<sequence length="396" mass="43610">MPKTALIVGGGISGCTAALTLSKLGIKCTVYELRDVPATIGGAVNLTPNALRILESLEVEISGCQCDAIEIFSLATGSKIAELGFKGKSGPAKRVERAVLQRGLLEAVERVGVGIIYGAKLVEVTELGGKVDVKFESGSSAAADFLVGCDGIYSAVRMSYVEPERKPIYTGMCTAYAIVQKAGVTSDIHFQQTAVNSSRFGALLTSYTDPEKTRIYLGAVMETTEQCSRDGWKTRGLDREMTAKEVQRRYATCAFACLPELIAKAEDWIFYPVCKLGAGGRWSKGRVILLGDAAHGMPPQGESTGLAIEDPVLLAQVLAHFPDKSLGAIFESYEKTRRPRIDTAYKEAVFRWVNVKDKSWLWQKFEEWLTWMYIWYRADFFEKSMAYDIGKERIIE</sequence>
<keyword evidence="3" id="KW-0274">FAD</keyword>
<dbReference type="Proteomes" id="UP000785200">
    <property type="component" value="Unassembled WGS sequence"/>
</dbReference>
<comment type="caution">
    <text evidence="7">The sequence shown here is derived from an EMBL/GenBank/DDBJ whole genome shotgun (WGS) entry which is preliminary data.</text>
</comment>
<name>A0A9P6VJW9_9HELO</name>
<keyword evidence="2" id="KW-0285">Flavoprotein</keyword>
<dbReference type="InterPro" id="IPR036188">
    <property type="entry name" value="FAD/NAD-bd_sf"/>
</dbReference>
<protein>
    <submittedName>
        <fullName evidence="7">Oxidoreductase</fullName>
    </submittedName>
</protein>
<dbReference type="PANTHER" id="PTHR13789">
    <property type="entry name" value="MONOOXYGENASE"/>
    <property type="match status" value="1"/>
</dbReference>
<dbReference type="PANTHER" id="PTHR13789:SF309">
    <property type="entry name" value="PUTATIVE (AFU_ORTHOLOGUE AFUA_6G14510)-RELATED"/>
    <property type="match status" value="1"/>
</dbReference>
<dbReference type="Gene3D" id="3.50.50.60">
    <property type="entry name" value="FAD/NAD(P)-binding domain"/>
    <property type="match status" value="1"/>
</dbReference>
<keyword evidence="4" id="KW-0560">Oxidoreductase</keyword>
<dbReference type="PROSITE" id="PS51257">
    <property type="entry name" value="PROKAR_LIPOPROTEIN"/>
    <property type="match status" value="1"/>
</dbReference>
<feature type="domain" description="FAD-binding" evidence="6">
    <location>
        <begin position="5"/>
        <end position="345"/>
    </location>
</feature>
<evidence type="ECO:0000259" key="6">
    <source>
        <dbReference type="Pfam" id="PF01494"/>
    </source>
</evidence>
<keyword evidence="5" id="KW-0503">Monooxygenase</keyword>
<organism evidence="7 8">
    <name type="scientific">Hyphodiscus hymeniophilus</name>
    <dbReference type="NCBI Taxonomy" id="353542"/>
    <lineage>
        <taxon>Eukaryota</taxon>
        <taxon>Fungi</taxon>
        <taxon>Dikarya</taxon>
        <taxon>Ascomycota</taxon>
        <taxon>Pezizomycotina</taxon>
        <taxon>Leotiomycetes</taxon>
        <taxon>Helotiales</taxon>
        <taxon>Hyphodiscaceae</taxon>
        <taxon>Hyphodiscus</taxon>
    </lineage>
</organism>
<dbReference type="InterPro" id="IPR050493">
    <property type="entry name" value="FAD-dep_Monooxygenase_BioMet"/>
</dbReference>
<dbReference type="Pfam" id="PF01494">
    <property type="entry name" value="FAD_binding_3"/>
    <property type="match status" value="1"/>
</dbReference>
<dbReference type="AlphaFoldDB" id="A0A9P6VJW9"/>